<keyword evidence="7 12" id="KW-1133">Transmembrane helix</keyword>
<evidence type="ECO:0000256" key="10">
    <source>
        <dbReference type="PIRNR" id="PIRNR000439"/>
    </source>
</evidence>
<dbReference type="PIRSF" id="PIRSF000439">
    <property type="entry name" value="Oat_ACAT_DAG_ARE"/>
    <property type="match status" value="1"/>
</dbReference>
<evidence type="ECO:0000256" key="5">
    <source>
        <dbReference type="ARBA" id="ARBA00022692"/>
    </source>
</evidence>
<keyword evidence="4 10" id="KW-0808">Transferase</keyword>
<evidence type="ECO:0000256" key="7">
    <source>
        <dbReference type="ARBA" id="ARBA00022989"/>
    </source>
</evidence>
<reference evidence="13" key="1">
    <citation type="submission" date="2018-10" db="EMBL/GenBank/DDBJ databases">
        <title>Transcriptome assembly of Aceria tosichella (Wheat curl mite) Type 2.</title>
        <authorList>
            <person name="Scully E.D."/>
            <person name="Geib S.M."/>
            <person name="Palmer N.A."/>
            <person name="Gupta A.K."/>
            <person name="Sarath G."/>
            <person name="Tatineni S."/>
        </authorList>
    </citation>
    <scope>NUCLEOTIDE SEQUENCE</scope>
    <source>
        <strain evidence="13">LincolnNE</strain>
    </source>
</reference>
<dbReference type="Pfam" id="PF03062">
    <property type="entry name" value="MBOAT"/>
    <property type="match status" value="1"/>
</dbReference>
<sequence length="432" mass="50253">MPPQQKPVKAIDSLLTTSSGYTNYRGILNLVIILLVLSNARVALENIIKYGILVDPLALFFFLIEGSKHWPALLIVCNLSTHILIALRIEMLIAEGKLLTIANAAIIVNLFACIALPPIVIYLNNTDPISTSGSLTIVSIVFLKLVSYHMVNFWCRDAQRDIKTRTTKAFIRTCSPDTIAIYPKNINLKNICSYMVFPTLCYELDYPRTERIRKRFLIKRVVEFLILMQLDIALIQQWIVPTVSNSVTPFRQMQFSHMLERLLKLAVPNHVIWLIWFYMFFHSLLNIVAELTRFADREFYRDWWNSESVYYFWANWNIPVHKWCARHLYIPLMSLGFNKCQASTAVFLVSAFFHEYLVSVPLKLFRMWAFTGMLIQLPWARFVSAYFNNQFANVAVWVSLIIGQPLCILMYYHDYYVINNNTSNNETTIQQL</sequence>
<dbReference type="GO" id="GO:0019432">
    <property type="term" value="P:triglyceride biosynthetic process"/>
    <property type="evidence" value="ECO:0007669"/>
    <property type="project" value="TreeGrafter"/>
</dbReference>
<feature type="transmembrane region" description="Helical" evidence="12">
    <location>
        <begin position="271"/>
        <end position="291"/>
    </location>
</feature>
<dbReference type="EMBL" id="GGYP01006836">
    <property type="protein sequence ID" value="MDE51607.1"/>
    <property type="molecule type" value="Transcribed_RNA"/>
</dbReference>
<comment type="pathway">
    <text evidence="2">Lipid metabolism.</text>
</comment>
<evidence type="ECO:0000256" key="8">
    <source>
        <dbReference type="ARBA" id="ARBA00023136"/>
    </source>
</evidence>
<feature type="transmembrane region" description="Helical" evidence="12">
    <location>
        <begin position="101"/>
        <end position="123"/>
    </location>
</feature>
<gene>
    <name evidence="13" type="primary">Dgat1</name>
    <name evidence="13" type="ORF">g.19843</name>
</gene>
<comment type="similarity">
    <text evidence="3 10">Belongs to the membrane-bound acyltransferase family. Sterol o-acyltransferase subfamily.</text>
</comment>
<feature type="active site" evidence="11">
    <location>
        <position position="354"/>
    </location>
</feature>
<dbReference type="PANTHER" id="PTHR10408">
    <property type="entry name" value="STEROL O-ACYLTRANSFERASE"/>
    <property type="match status" value="1"/>
</dbReference>
<dbReference type="PANTHER" id="PTHR10408:SF7">
    <property type="entry name" value="DIACYLGLYCEROL O-ACYLTRANSFERASE 1"/>
    <property type="match status" value="1"/>
</dbReference>
<evidence type="ECO:0000256" key="2">
    <source>
        <dbReference type="ARBA" id="ARBA00005189"/>
    </source>
</evidence>
<organism evidence="13">
    <name type="scientific">Aceria tosichella</name>
    <name type="common">wheat curl mite</name>
    <dbReference type="NCBI Taxonomy" id="561515"/>
    <lineage>
        <taxon>Eukaryota</taxon>
        <taxon>Metazoa</taxon>
        <taxon>Ecdysozoa</taxon>
        <taxon>Arthropoda</taxon>
        <taxon>Chelicerata</taxon>
        <taxon>Arachnida</taxon>
        <taxon>Acari</taxon>
        <taxon>Acariformes</taxon>
        <taxon>Trombidiformes</taxon>
        <taxon>Prostigmata</taxon>
        <taxon>Eupodina</taxon>
        <taxon>Eriophyoidea</taxon>
        <taxon>Eriophyidae</taxon>
        <taxon>Eriophyinae</taxon>
        <taxon>Aceriini</taxon>
        <taxon>Aceria</taxon>
    </lineage>
</organism>
<accession>A0A6G1SN47</accession>
<evidence type="ECO:0000256" key="6">
    <source>
        <dbReference type="ARBA" id="ARBA00022824"/>
    </source>
</evidence>
<name>A0A6G1SN47_9ACAR</name>
<keyword evidence="8 10" id="KW-0472">Membrane</keyword>
<keyword evidence="5 12" id="KW-0812">Transmembrane</keyword>
<feature type="transmembrane region" description="Helical" evidence="12">
    <location>
        <begin position="135"/>
        <end position="155"/>
    </location>
</feature>
<evidence type="ECO:0000256" key="3">
    <source>
        <dbReference type="ARBA" id="ARBA00009010"/>
    </source>
</evidence>
<keyword evidence="9 10" id="KW-0012">Acyltransferase</keyword>
<evidence type="ECO:0000256" key="9">
    <source>
        <dbReference type="ARBA" id="ARBA00023315"/>
    </source>
</evidence>
<feature type="transmembrane region" description="Helical" evidence="12">
    <location>
        <begin position="22"/>
        <end position="40"/>
    </location>
</feature>
<protein>
    <recommendedName>
        <fullName evidence="10">O-acyltransferase</fullName>
    </recommendedName>
</protein>
<dbReference type="GO" id="GO:0004144">
    <property type="term" value="F:diacylglycerol O-acyltransferase activity"/>
    <property type="evidence" value="ECO:0007669"/>
    <property type="project" value="TreeGrafter"/>
</dbReference>
<feature type="transmembrane region" description="Helical" evidence="12">
    <location>
        <begin position="394"/>
        <end position="412"/>
    </location>
</feature>
<feature type="transmembrane region" description="Helical" evidence="12">
    <location>
        <begin position="221"/>
        <end position="240"/>
    </location>
</feature>
<dbReference type="AlphaFoldDB" id="A0A6G1SN47"/>
<evidence type="ECO:0000256" key="12">
    <source>
        <dbReference type="SAM" id="Phobius"/>
    </source>
</evidence>
<dbReference type="InterPro" id="IPR014371">
    <property type="entry name" value="Oat_ACAT_DAG_ARE"/>
</dbReference>
<evidence type="ECO:0000313" key="13">
    <source>
        <dbReference type="EMBL" id="MDE51607.1"/>
    </source>
</evidence>
<keyword evidence="6 10" id="KW-0256">Endoplasmic reticulum</keyword>
<evidence type="ECO:0000256" key="1">
    <source>
        <dbReference type="ARBA" id="ARBA00004477"/>
    </source>
</evidence>
<evidence type="ECO:0000256" key="4">
    <source>
        <dbReference type="ARBA" id="ARBA00022679"/>
    </source>
</evidence>
<dbReference type="InterPro" id="IPR004299">
    <property type="entry name" value="MBOAT_fam"/>
</dbReference>
<comment type="subcellular location">
    <subcellularLocation>
        <location evidence="1 10">Endoplasmic reticulum membrane</location>
        <topology evidence="1 10">Multi-pass membrane protein</topology>
    </subcellularLocation>
</comment>
<dbReference type="GO" id="GO:0005789">
    <property type="term" value="C:endoplasmic reticulum membrane"/>
    <property type="evidence" value="ECO:0007669"/>
    <property type="project" value="UniProtKB-SubCell"/>
</dbReference>
<proteinExistence type="inferred from homology"/>
<evidence type="ECO:0000256" key="11">
    <source>
        <dbReference type="PIRSR" id="PIRSR000439-1"/>
    </source>
</evidence>